<evidence type="ECO:0000256" key="18">
    <source>
        <dbReference type="ARBA" id="ARBA00022837"/>
    </source>
</evidence>
<evidence type="ECO:0000256" key="27">
    <source>
        <dbReference type="ARBA" id="ARBA00046583"/>
    </source>
</evidence>
<dbReference type="GO" id="GO:0005856">
    <property type="term" value="C:cytoskeleton"/>
    <property type="evidence" value="ECO:0007669"/>
    <property type="project" value="UniProtKB-SubCell"/>
</dbReference>
<dbReference type="Gene3D" id="1.10.238.10">
    <property type="entry name" value="EF-hand"/>
    <property type="match status" value="1"/>
</dbReference>
<feature type="domain" description="EF-hand" evidence="29">
    <location>
        <begin position="132"/>
        <end position="167"/>
    </location>
</feature>
<reference evidence="30" key="1">
    <citation type="submission" date="2025-08" db="UniProtKB">
        <authorList>
            <consortium name="Ensembl"/>
        </authorList>
    </citation>
    <scope>IDENTIFICATION</scope>
</reference>
<dbReference type="Pfam" id="PF01023">
    <property type="entry name" value="S_100"/>
    <property type="match status" value="1"/>
</dbReference>
<keyword evidence="7" id="KW-0488">Methylation</keyword>
<keyword evidence="8" id="KW-0963">Cytoplasm</keyword>
<evidence type="ECO:0000256" key="14">
    <source>
        <dbReference type="ARBA" id="ARBA00022703"/>
    </source>
</evidence>
<keyword evidence="11" id="KW-0929">Antimicrobial</keyword>
<dbReference type="InterPro" id="IPR001751">
    <property type="entry name" value="S100/CaBP7/8-like_CS"/>
</dbReference>
<evidence type="ECO:0000256" key="24">
    <source>
        <dbReference type="ARBA" id="ARBA00023212"/>
    </source>
</evidence>
<comment type="subunit">
    <text evidence="27">Homodimer. Preferentially exists as a heterodimer or heterotetramer with S100A8 known as calprotectin (S100A8/A9). S100A9 interacts with ATP2A2. S100A9 interacts with AGER, and with the heterodimeric complex formed by TLR4 and LY96 in the presence of calcium and/or zinc ions. S100A9 binds quinoline-3-carboxamides in the presence of calcium and/or zinc ions. S100A9 interacts with amyloid-beta protein 40. Calprotectin (S100A8/9) interacts with CEACAM3 and tubulin filaments in a calcium-dependent manner. Heterotetrameric calprotectin (S100A8/A9) interacts with ANXA6 and associates with tubulin filaments in activated monocytes. Calprotectin (S100A8/9) interacts with NCF2/P67PHOX, RAC1, RAC2, CYBA and CYBB. Calprotectin (S100A8/9) interacts with NOS2 to form the iNOS-S100A8/A9 transnitrosylase complex; induced by LDL(ox). Calprotectin (S100A8/9) interacts with CD69.</text>
</comment>
<keyword evidence="15" id="KW-0479">Metal-binding</keyword>
<evidence type="ECO:0000256" key="4">
    <source>
        <dbReference type="ARBA" id="ARBA00007323"/>
    </source>
</evidence>
<name>A0A8D1FV20_PIG</name>
<evidence type="ECO:0000256" key="10">
    <source>
        <dbReference type="ARBA" id="ARBA00022525"/>
    </source>
</evidence>
<comment type="similarity">
    <text evidence="4">Belongs to the S-100 family.</text>
</comment>
<evidence type="ECO:0000313" key="30">
    <source>
        <dbReference type="Ensembl" id="ENSSSCP00040039843.1"/>
    </source>
</evidence>
<dbReference type="SUPFAM" id="SSF47473">
    <property type="entry name" value="EF-hand"/>
    <property type="match status" value="1"/>
</dbReference>
<feature type="region of interest" description="Disordered" evidence="28">
    <location>
        <begin position="1"/>
        <end position="47"/>
    </location>
</feature>
<evidence type="ECO:0000256" key="11">
    <source>
        <dbReference type="ARBA" id="ARBA00022529"/>
    </source>
</evidence>
<evidence type="ECO:0000256" key="6">
    <source>
        <dbReference type="ARBA" id="ARBA00022475"/>
    </source>
</evidence>
<evidence type="ECO:0000256" key="2">
    <source>
        <dbReference type="ARBA" id="ARBA00004245"/>
    </source>
</evidence>
<evidence type="ECO:0000256" key="25">
    <source>
        <dbReference type="ARBA" id="ARBA00041898"/>
    </source>
</evidence>
<proteinExistence type="inferred from homology"/>
<evidence type="ECO:0000256" key="5">
    <source>
        <dbReference type="ARBA" id="ARBA00014222"/>
    </source>
</evidence>
<keyword evidence="12" id="KW-0597">Phosphoprotein</keyword>
<keyword evidence="20" id="KW-0049">Antioxidant</keyword>
<keyword evidence="22" id="KW-0472">Membrane</keyword>
<keyword evidence="18" id="KW-0106">Calcium</keyword>
<evidence type="ECO:0000256" key="20">
    <source>
        <dbReference type="ARBA" id="ARBA00022862"/>
    </source>
</evidence>
<dbReference type="GO" id="GO:0006914">
    <property type="term" value="P:autophagy"/>
    <property type="evidence" value="ECO:0007669"/>
    <property type="project" value="UniProtKB-KW"/>
</dbReference>
<dbReference type="PANTHER" id="PTHR11639:SF79">
    <property type="entry name" value="PROTEIN S100-A9"/>
    <property type="match status" value="1"/>
</dbReference>
<dbReference type="GO" id="GO:0006915">
    <property type="term" value="P:apoptotic process"/>
    <property type="evidence" value="ECO:0007669"/>
    <property type="project" value="UniProtKB-KW"/>
</dbReference>
<evidence type="ECO:0000259" key="29">
    <source>
        <dbReference type="PROSITE" id="PS50222"/>
    </source>
</evidence>
<feature type="region of interest" description="Disordered" evidence="28">
    <location>
        <begin position="173"/>
        <end position="222"/>
    </location>
</feature>
<evidence type="ECO:0000256" key="12">
    <source>
        <dbReference type="ARBA" id="ARBA00022553"/>
    </source>
</evidence>
<dbReference type="SMART" id="SM01394">
    <property type="entry name" value="S_100"/>
    <property type="match status" value="1"/>
</dbReference>
<dbReference type="InterPro" id="IPR002048">
    <property type="entry name" value="EF_hand_dom"/>
</dbReference>
<evidence type="ECO:0000256" key="8">
    <source>
        <dbReference type="ARBA" id="ARBA00022490"/>
    </source>
</evidence>
<keyword evidence="21" id="KW-0072">Autophagy</keyword>
<evidence type="ECO:0000256" key="13">
    <source>
        <dbReference type="ARBA" id="ARBA00022588"/>
    </source>
</evidence>
<dbReference type="PANTHER" id="PTHR11639">
    <property type="entry name" value="S100 CALCIUM-BINDING PROTEIN"/>
    <property type="match status" value="1"/>
</dbReference>
<keyword evidence="19" id="KW-0391">Immunity</keyword>
<evidence type="ECO:0000256" key="15">
    <source>
        <dbReference type="ARBA" id="ARBA00022723"/>
    </source>
</evidence>
<evidence type="ECO:0000313" key="31">
    <source>
        <dbReference type="Proteomes" id="UP000694722"/>
    </source>
</evidence>
<dbReference type="GO" id="GO:0005509">
    <property type="term" value="F:calcium ion binding"/>
    <property type="evidence" value="ECO:0007669"/>
    <property type="project" value="InterPro"/>
</dbReference>
<dbReference type="AlphaFoldDB" id="A0A8D1FV20"/>
<dbReference type="GO" id="GO:0005576">
    <property type="term" value="C:extracellular region"/>
    <property type="evidence" value="ECO:0007669"/>
    <property type="project" value="UniProtKB-SubCell"/>
</dbReference>
<keyword evidence="24" id="KW-0206">Cytoskeleton</keyword>
<dbReference type="PROSITE" id="PS50222">
    <property type="entry name" value="EF_HAND_2"/>
    <property type="match status" value="1"/>
</dbReference>
<keyword evidence="10" id="KW-0964">Secreted</keyword>
<keyword evidence="17" id="KW-0862">Zinc</keyword>
<feature type="compositionally biased region" description="Gly residues" evidence="28">
    <location>
        <begin position="1"/>
        <end position="11"/>
    </location>
</feature>
<comment type="subcellular location">
    <subcellularLocation>
        <location evidence="1">Cell membrane</location>
        <topology evidence="1">Peripheral membrane protein</topology>
    </subcellularLocation>
    <subcellularLocation>
        <location evidence="2">Cytoplasm</location>
        <location evidence="2">Cytoskeleton</location>
    </subcellularLocation>
    <subcellularLocation>
        <location evidence="3">Secreted</location>
    </subcellularLocation>
</comment>
<evidence type="ECO:0000256" key="28">
    <source>
        <dbReference type="SAM" id="MobiDB-lite"/>
    </source>
</evidence>
<dbReference type="PROSITE" id="PS00303">
    <property type="entry name" value="S100_CABP"/>
    <property type="match status" value="1"/>
</dbReference>
<dbReference type="InterPro" id="IPR011992">
    <property type="entry name" value="EF-hand-dom_pair"/>
</dbReference>
<evidence type="ECO:0000256" key="3">
    <source>
        <dbReference type="ARBA" id="ARBA00004613"/>
    </source>
</evidence>
<feature type="compositionally biased region" description="Basic residues" evidence="28">
    <location>
        <begin position="208"/>
        <end position="222"/>
    </location>
</feature>
<dbReference type="Proteomes" id="UP000694722">
    <property type="component" value="Unplaced"/>
</dbReference>
<keyword evidence="6" id="KW-1003">Cell membrane</keyword>
<keyword evidence="16" id="KW-0677">Repeat</keyword>
<dbReference type="GO" id="GO:0005886">
    <property type="term" value="C:plasma membrane"/>
    <property type="evidence" value="ECO:0007669"/>
    <property type="project" value="UniProtKB-SubCell"/>
</dbReference>
<evidence type="ECO:0000256" key="26">
    <source>
        <dbReference type="ARBA" id="ARBA00043081"/>
    </source>
</evidence>
<dbReference type="GO" id="GO:0016209">
    <property type="term" value="F:antioxidant activity"/>
    <property type="evidence" value="ECO:0007669"/>
    <property type="project" value="UniProtKB-KW"/>
</dbReference>
<evidence type="ECO:0000256" key="23">
    <source>
        <dbReference type="ARBA" id="ARBA00023198"/>
    </source>
</evidence>
<keyword evidence="13" id="KW-0399">Innate immunity</keyword>
<dbReference type="SMR" id="A0A8D1FV20"/>
<evidence type="ECO:0000256" key="21">
    <source>
        <dbReference type="ARBA" id="ARBA00023006"/>
    </source>
</evidence>
<dbReference type="InterPro" id="IPR013787">
    <property type="entry name" value="S100_Ca-bd_sub"/>
</dbReference>
<dbReference type="CDD" id="cd05030">
    <property type="entry name" value="calgranulins"/>
    <property type="match status" value="1"/>
</dbReference>
<dbReference type="GO" id="GO:0006954">
    <property type="term" value="P:inflammatory response"/>
    <property type="evidence" value="ECO:0007669"/>
    <property type="project" value="UniProtKB-KW"/>
</dbReference>
<sequence>MWGCPQGGGRVGPAPSPWLAQPPSWQRQPHWGLPHGSPVKQSSRERAECLSQSPINAGPAPCCPTPLCGSWAWTECRKMADQMSQMECSIETIINIFHQYSVRLGNRDTLNQKEFKQLVKKELPNFLKKQKRDEKAINHILEDLDTNVDKQLSFEEFSMLVAKLTVASHEEMHKTAPPGDGHHHGPGFGSSSSGPCAGQESQTPGGHGHGHSHGGHGHGHSH</sequence>
<evidence type="ECO:0000256" key="19">
    <source>
        <dbReference type="ARBA" id="ARBA00022859"/>
    </source>
</evidence>
<evidence type="ECO:0000256" key="7">
    <source>
        <dbReference type="ARBA" id="ARBA00022481"/>
    </source>
</evidence>
<evidence type="ECO:0000256" key="1">
    <source>
        <dbReference type="ARBA" id="ARBA00004202"/>
    </source>
</evidence>
<protein>
    <recommendedName>
        <fullName evidence="5">Protein S100-A9</fullName>
    </recommendedName>
    <alternativeName>
        <fullName evidence="25">Calgranulin-B</fullName>
    </alternativeName>
    <alternativeName>
        <fullName evidence="26">S100 calcium-binding protein A9</fullName>
    </alternativeName>
</protein>
<keyword evidence="9" id="KW-0145">Chemotaxis</keyword>
<dbReference type="GO" id="GO:0045087">
    <property type="term" value="P:innate immune response"/>
    <property type="evidence" value="ECO:0007669"/>
    <property type="project" value="UniProtKB-KW"/>
</dbReference>
<evidence type="ECO:0000256" key="17">
    <source>
        <dbReference type="ARBA" id="ARBA00022833"/>
    </source>
</evidence>
<dbReference type="Ensembl" id="ENSSSCT00040090601.1">
    <property type="protein sequence ID" value="ENSSSCP00040039843.1"/>
    <property type="gene ID" value="ENSSSCG00040066328.1"/>
</dbReference>
<accession>A0A8D1FV20</accession>
<keyword evidence="23" id="KW-0395">Inflammatory response</keyword>
<keyword evidence="14" id="KW-0053">Apoptosis</keyword>
<organism evidence="30 31">
    <name type="scientific">Sus scrofa</name>
    <name type="common">Pig</name>
    <dbReference type="NCBI Taxonomy" id="9823"/>
    <lineage>
        <taxon>Eukaryota</taxon>
        <taxon>Metazoa</taxon>
        <taxon>Chordata</taxon>
        <taxon>Craniata</taxon>
        <taxon>Vertebrata</taxon>
        <taxon>Euteleostomi</taxon>
        <taxon>Mammalia</taxon>
        <taxon>Eutheria</taxon>
        <taxon>Laurasiatheria</taxon>
        <taxon>Artiodactyla</taxon>
        <taxon>Suina</taxon>
        <taxon>Suidae</taxon>
        <taxon>Sus</taxon>
    </lineage>
</organism>
<evidence type="ECO:0000256" key="22">
    <source>
        <dbReference type="ARBA" id="ARBA00023136"/>
    </source>
</evidence>
<evidence type="ECO:0000256" key="16">
    <source>
        <dbReference type="ARBA" id="ARBA00022737"/>
    </source>
</evidence>
<evidence type="ECO:0000256" key="9">
    <source>
        <dbReference type="ARBA" id="ARBA00022500"/>
    </source>
</evidence>
<dbReference type="GO" id="GO:0006935">
    <property type="term" value="P:chemotaxis"/>
    <property type="evidence" value="ECO:0007669"/>
    <property type="project" value="UniProtKB-KW"/>
</dbReference>